<dbReference type="Pfam" id="PF00905">
    <property type="entry name" value="Transpeptidase"/>
    <property type="match status" value="1"/>
</dbReference>
<dbReference type="Pfam" id="PF03717">
    <property type="entry name" value="PBP_dimer"/>
    <property type="match status" value="1"/>
</dbReference>
<dbReference type="EMBL" id="UGQL01000002">
    <property type="protein sequence ID" value="STZ69884.1"/>
    <property type="molecule type" value="Genomic_DNA"/>
</dbReference>
<proteinExistence type="predicted"/>
<evidence type="ECO:0000256" key="3">
    <source>
        <dbReference type="ARBA" id="ARBA00022475"/>
    </source>
</evidence>
<gene>
    <name evidence="16" type="primary">pbpA</name>
    <name evidence="16" type="ORF">NCTC11179_03409</name>
</gene>
<dbReference type="AlphaFoldDB" id="A0A378U5L7"/>
<dbReference type="PANTHER" id="PTHR30627">
    <property type="entry name" value="PEPTIDOGLYCAN D,D-TRANSPEPTIDASE"/>
    <property type="match status" value="1"/>
</dbReference>
<evidence type="ECO:0000256" key="12">
    <source>
        <dbReference type="ARBA" id="ARBA00023136"/>
    </source>
</evidence>
<dbReference type="GO" id="GO:0071555">
    <property type="term" value="P:cell wall organization"/>
    <property type="evidence" value="ECO:0007669"/>
    <property type="project" value="UniProtKB-KW"/>
</dbReference>
<evidence type="ECO:0000256" key="9">
    <source>
        <dbReference type="ARBA" id="ARBA00022960"/>
    </source>
</evidence>
<keyword evidence="12" id="KW-0472">Membrane</keyword>
<dbReference type="SUPFAM" id="SSF56519">
    <property type="entry name" value="Penicillin binding protein dimerisation domain"/>
    <property type="match status" value="1"/>
</dbReference>
<evidence type="ECO:0000256" key="6">
    <source>
        <dbReference type="ARBA" id="ARBA00022670"/>
    </source>
</evidence>
<dbReference type="Gene3D" id="3.40.710.10">
    <property type="entry name" value="DD-peptidase/beta-lactamase superfamily"/>
    <property type="match status" value="1"/>
</dbReference>
<evidence type="ECO:0000256" key="10">
    <source>
        <dbReference type="ARBA" id="ARBA00022984"/>
    </source>
</evidence>
<name>A0A378U5L7_MYROD</name>
<evidence type="ECO:0000256" key="1">
    <source>
        <dbReference type="ARBA" id="ARBA00004167"/>
    </source>
</evidence>
<dbReference type="InterPro" id="IPR050515">
    <property type="entry name" value="Beta-lactam/transpept"/>
</dbReference>
<sequence length="620" mass="70639">MRKLLLPIIIVAVTITILIRLFYLQVVDDTYIKKSENNALKIVYEYPERGYIFDRNKKLLVANQPSYDIMVIPREVKDIDTLALCKLLDVTLDDFKTKLQKATVYSPRLPSVFLAQLSKAEYAAFQEKIRHFNGFYVQKRSLRDYQVNAGANVFGYIRQVNEDNIKRNPYYRSGDLIGIQGVEQQYEDILRGTKGVKYIQRDRFNREIGSFKDGVYDTISIKGSDITLTIDYDLQAYGELLMKNKRGGIVAIEPKTGEILALINAPSYDPSLLVGRERSKNYTKLYNDSLAKPLYNRVLSGEYSPGSPFKILTGLIGLQEGVITEHSAFSCNRGFYYGRGAWMGCHDSGTWNLRHAIALSCNTYFAQTYKKIIEKYKSPAEGIDRWSKHLESFGLGQFLGYDLPEGRKGHIPNSEYYDRWYPNKGWKSTTTISNAIGQGEVIMTPMQLANMAAAVANRGYYYTPHIIKNIEDHNIDKKFVTKQVTTIDPKHFEPIIQGMNQVFHIGTGRSVAVPQLEMAGKTGTVENFTRINGKRYQLADHSVFVAFAPVDDPKIVIAVFIENGVWGARWAAPITSLMLQKYLLPEIVRPDLEKRMLEGSLESEYNKVLQLYNLADKQQK</sequence>
<dbReference type="PANTHER" id="PTHR30627:SF2">
    <property type="entry name" value="PEPTIDOGLYCAN D,D-TRANSPEPTIDASE MRDA"/>
    <property type="match status" value="1"/>
</dbReference>
<dbReference type="Gene3D" id="3.30.1390.30">
    <property type="entry name" value="Penicillin-binding protein 2a, domain 3"/>
    <property type="match status" value="1"/>
</dbReference>
<dbReference type="GO" id="GO:0009252">
    <property type="term" value="P:peptidoglycan biosynthetic process"/>
    <property type="evidence" value="ECO:0007669"/>
    <property type="project" value="UniProtKB-KW"/>
</dbReference>
<keyword evidence="5" id="KW-0121">Carboxypeptidase</keyword>
<dbReference type="InterPro" id="IPR036138">
    <property type="entry name" value="PBP_dimer_sf"/>
</dbReference>
<keyword evidence="9" id="KW-0133">Cell shape</keyword>
<evidence type="ECO:0000313" key="17">
    <source>
        <dbReference type="Proteomes" id="UP000255024"/>
    </source>
</evidence>
<evidence type="ECO:0000256" key="11">
    <source>
        <dbReference type="ARBA" id="ARBA00022989"/>
    </source>
</evidence>
<dbReference type="InterPro" id="IPR012338">
    <property type="entry name" value="Beta-lactam/transpept-like"/>
</dbReference>
<feature type="domain" description="Penicillin-binding protein dimerisation" evidence="15">
    <location>
        <begin position="46"/>
        <end position="209"/>
    </location>
</feature>
<comment type="subcellular location">
    <subcellularLocation>
        <location evidence="2">Cell membrane</location>
    </subcellularLocation>
    <subcellularLocation>
        <location evidence="1">Membrane</location>
        <topology evidence="1">Single-pass membrane protein</topology>
    </subcellularLocation>
</comment>
<accession>A0A378U5L7</accession>
<reference evidence="16 17" key="1">
    <citation type="submission" date="2018-06" db="EMBL/GenBank/DDBJ databases">
        <authorList>
            <consortium name="Pathogen Informatics"/>
            <person name="Doyle S."/>
        </authorList>
    </citation>
    <scope>NUCLEOTIDE SEQUENCE [LARGE SCALE GENOMIC DNA]</scope>
    <source>
        <strain evidence="16 17">NCTC11179</strain>
    </source>
</reference>
<evidence type="ECO:0000259" key="15">
    <source>
        <dbReference type="Pfam" id="PF03717"/>
    </source>
</evidence>
<keyword evidence="8" id="KW-0378">Hydrolase</keyword>
<evidence type="ECO:0000256" key="7">
    <source>
        <dbReference type="ARBA" id="ARBA00022692"/>
    </source>
</evidence>
<evidence type="ECO:0000256" key="13">
    <source>
        <dbReference type="ARBA" id="ARBA00023316"/>
    </source>
</evidence>
<dbReference type="GO" id="GO:0005886">
    <property type="term" value="C:plasma membrane"/>
    <property type="evidence" value="ECO:0007669"/>
    <property type="project" value="UniProtKB-SubCell"/>
</dbReference>
<organism evidence="16 17">
    <name type="scientific">Myroides odoratus</name>
    <name type="common">Flavobacterium odoratum</name>
    <dbReference type="NCBI Taxonomy" id="256"/>
    <lineage>
        <taxon>Bacteria</taxon>
        <taxon>Pseudomonadati</taxon>
        <taxon>Bacteroidota</taxon>
        <taxon>Flavobacteriia</taxon>
        <taxon>Flavobacteriales</taxon>
        <taxon>Flavobacteriaceae</taxon>
        <taxon>Myroides</taxon>
    </lineage>
</organism>
<evidence type="ECO:0000256" key="2">
    <source>
        <dbReference type="ARBA" id="ARBA00004236"/>
    </source>
</evidence>
<dbReference type="GO" id="GO:0071972">
    <property type="term" value="F:peptidoglycan L,D-transpeptidase activity"/>
    <property type="evidence" value="ECO:0007669"/>
    <property type="project" value="TreeGrafter"/>
</dbReference>
<dbReference type="GO" id="GO:0008658">
    <property type="term" value="F:penicillin binding"/>
    <property type="evidence" value="ECO:0007669"/>
    <property type="project" value="InterPro"/>
</dbReference>
<dbReference type="GO" id="GO:0006508">
    <property type="term" value="P:proteolysis"/>
    <property type="evidence" value="ECO:0007669"/>
    <property type="project" value="UniProtKB-KW"/>
</dbReference>
<evidence type="ECO:0000256" key="4">
    <source>
        <dbReference type="ARBA" id="ARBA00022519"/>
    </source>
</evidence>
<evidence type="ECO:0000256" key="8">
    <source>
        <dbReference type="ARBA" id="ARBA00022801"/>
    </source>
</evidence>
<evidence type="ECO:0000313" key="16">
    <source>
        <dbReference type="EMBL" id="STZ69884.1"/>
    </source>
</evidence>
<dbReference type="GO" id="GO:0009002">
    <property type="term" value="F:serine-type D-Ala-D-Ala carboxypeptidase activity"/>
    <property type="evidence" value="ECO:0007669"/>
    <property type="project" value="InterPro"/>
</dbReference>
<protein>
    <submittedName>
        <fullName evidence="16">Penicillin-binding protein A</fullName>
    </submittedName>
</protein>
<dbReference type="GO" id="GO:0008360">
    <property type="term" value="P:regulation of cell shape"/>
    <property type="evidence" value="ECO:0007669"/>
    <property type="project" value="UniProtKB-KW"/>
</dbReference>
<dbReference type="Gene3D" id="3.90.1310.10">
    <property type="entry name" value="Penicillin-binding protein 2a (Domain 2)"/>
    <property type="match status" value="1"/>
</dbReference>
<dbReference type="NCBIfam" id="TIGR03423">
    <property type="entry name" value="pbp2_mrdA"/>
    <property type="match status" value="1"/>
</dbReference>
<evidence type="ECO:0000259" key="14">
    <source>
        <dbReference type="Pfam" id="PF00905"/>
    </source>
</evidence>
<dbReference type="Proteomes" id="UP000255024">
    <property type="component" value="Unassembled WGS sequence"/>
</dbReference>
<keyword evidence="7" id="KW-0812">Transmembrane</keyword>
<feature type="domain" description="Penicillin-binding protein transpeptidase" evidence="14">
    <location>
        <begin position="247"/>
        <end position="575"/>
    </location>
</feature>
<keyword evidence="10" id="KW-0573">Peptidoglycan synthesis</keyword>
<dbReference type="InterPro" id="IPR017790">
    <property type="entry name" value="Penicillin-binding_protein_2"/>
</dbReference>
<dbReference type="SUPFAM" id="SSF56601">
    <property type="entry name" value="beta-lactamase/transpeptidase-like"/>
    <property type="match status" value="1"/>
</dbReference>
<keyword evidence="6" id="KW-0645">Protease</keyword>
<keyword evidence="4" id="KW-0997">Cell inner membrane</keyword>
<evidence type="ECO:0000256" key="5">
    <source>
        <dbReference type="ARBA" id="ARBA00022645"/>
    </source>
</evidence>
<keyword evidence="13" id="KW-0961">Cell wall biogenesis/degradation</keyword>
<keyword evidence="17" id="KW-1185">Reference proteome</keyword>
<keyword evidence="11" id="KW-1133">Transmembrane helix</keyword>
<dbReference type="InterPro" id="IPR005311">
    <property type="entry name" value="PBP_dimer"/>
</dbReference>
<keyword evidence="3" id="KW-1003">Cell membrane</keyword>
<dbReference type="FunFam" id="3.40.710.10:FF:000024">
    <property type="entry name" value="Penicillin-binding protein 2"/>
    <property type="match status" value="1"/>
</dbReference>
<dbReference type="InterPro" id="IPR001460">
    <property type="entry name" value="PCN-bd_Tpept"/>
</dbReference>
<dbReference type="RefSeq" id="WP_115092500.1">
    <property type="nucleotide sequence ID" value="NZ_CP068107.1"/>
</dbReference>